<organism evidence="1 2">
    <name type="scientific">Panagrolaimus superbus</name>
    <dbReference type="NCBI Taxonomy" id="310955"/>
    <lineage>
        <taxon>Eukaryota</taxon>
        <taxon>Metazoa</taxon>
        <taxon>Ecdysozoa</taxon>
        <taxon>Nematoda</taxon>
        <taxon>Chromadorea</taxon>
        <taxon>Rhabditida</taxon>
        <taxon>Tylenchina</taxon>
        <taxon>Panagrolaimomorpha</taxon>
        <taxon>Panagrolaimoidea</taxon>
        <taxon>Panagrolaimidae</taxon>
        <taxon>Panagrolaimus</taxon>
    </lineage>
</organism>
<protein>
    <submittedName>
        <fullName evidence="2">Uncharacterized protein</fullName>
    </submittedName>
</protein>
<dbReference type="Proteomes" id="UP000887577">
    <property type="component" value="Unplaced"/>
</dbReference>
<accession>A0A914XTY0</accession>
<evidence type="ECO:0000313" key="2">
    <source>
        <dbReference type="WBParaSite" id="PSU_v2.g10429.t1"/>
    </source>
</evidence>
<dbReference type="WBParaSite" id="PSU_v2.g10429.t1">
    <property type="protein sequence ID" value="PSU_v2.g10429.t1"/>
    <property type="gene ID" value="PSU_v2.g10429"/>
</dbReference>
<keyword evidence="1" id="KW-1185">Reference proteome</keyword>
<proteinExistence type="predicted"/>
<sequence length="72" mass="8234">MLRYSIRSSNFQIITNLSKRLSHVDYNQISDDKKQKADPSSFINIEKKGAEPIGTTQADYYQVPAAEKVKKE</sequence>
<name>A0A914XTY0_9BILA</name>
<evidence type="ECO:0000313" key="1">
    <source>
        <dbReference type="Proteomes" id="UP000887577"/>
    </source>
</evidence>
<reference evidence="2" key="1">
    <citation type="submission" date="2022-11" db="UniProtKB">
        <authorList>
            <consortium name="WormBaseParasite"/>
        </authorList>
    </citation>
    <scope>IDENTIFICATION</scope>
</reference>
<dbReference type="AlphaFoldDB" id="A0A914XTY0"/>